<dbReference type="Proteomes" id="UP000296216">
    <property type="component" value="Chromosome"/>
</dbReference>
<dbReference type="SMART" id="SM00529">
    <property type="entry name" value="HTH_DTXR"/>
    <property type="match status" value="1"/>
</dbReference>
<dbReference type="EMBL" id="VRYN01000001">
    <property type="protein sequence ID" value="TYO82376.1"/>
    <property type="molecule type" value="Genomic_DNA"/>
</dbReference>
<reference evidence="2 4" key="1">
    <citation type="journal article" date="2019" name="Microbiol. Resour. Announc.">
        <title>The Genome Sequence of the Halobacterium salinarum Type Strain Is Closely Related to That of Laboratory Strains NRC-1 and R1.</title>
        <authorList>
            <person name="Pfeiffer F."/>
            <person name="Marchfelder A."/>
            <person name="Habermann B."/>
            <person name="Dyall-Smith M.L."/>
        </authorList>
    </citation>
    <scope>NUCLEOTIDE SEQUENCE [LARGE SCALE GENOMIC DNA]</scope>
    <source>
        <strain evidence="2">91-R6</strain>
        <strain evidence="4">ATCC 33171 / DSM 3754 / JCM 8978 / NBRC 102687 / NCIMB 764 / 91-R6</strain>
    </source>
</reference>
<organism evidence="2 4">
    <name type="scientific">Halobacterium salinarum (strain ATCC 33171 / DSM 3754 / JCM 8978 / NBRC 102687 / NCIMB 764 / 91-R6)</name>
    <dbReference type="NCBI Taxonomy" id="2597657"/>
    <lineage>
        <taxon>Archaea</taxon>
        <taxon>Methanobacteriati</taxon>
        <taxon>Methanobacteriota</taxon>
        <taxon>Stenosarchaea group</taxon>
        <taxon>Halobacteria</taxon>
        <taxon>Halobacteriales</taxon>
        <taxon>Halobacteriaceae</taxon>
        <taxon>Halobacterium</taxon>
    </lineage>
</organism>
<dbReference type="InterPro" id="IPR036388">
    <property type="entry name" value="WH-like_DNA-bd_sf"/>
</dbReference>
<protein>
    <submittedName>
        <fullName evidence="3">Iron (Metal) dependent repressor, DtxR family</fullName>
    </submittedName>
    <submittedName>
        <fullName evidence="2">SirR/DtxR family transcription regulator Idr1</fullName>
    </submittedName>
</protein>
<dbReference type="Proteomes" id="UP000323075">
    <property type="component" value="Unassembled WGS sequence"/>
</dbReference>
<dbReference type="SUPFAM" id="SSF46785">
    <property type="entry name" value="Winged helix' DNA-binding domain"/>
    <property type="match status" value="1"/>
</dbReference>
<dbReference type="AlphaFoldDB" id="A0A4D6GQS8"/>
<dbReference type="InterPro" id="IPR050536">
    <property type="entry name" value="DtxR_MntR_Metal-Reg"/>
</dbReference>
<reference evidence="2" key="3">
    <citation type="journal article" name="MicrobiologyOpen">
        <title>Whole-genome comparison between the type strain of Halobacterium salinarum (DSM 3754(T)) and the laboratory strains R1 and NRC-1.</title>
        <authorList>
            <person name="Pfeiffer F."/>
            <person name="Losensky G."/>
            <person name="Marchfelder A."/>
            <person name="Habermann B."/>
            <person name="Dyall-Smith M."/>
        </authorList>
    </citation>
    <scope>NUCLEOTIDE SEQUENCE</scope>
    <source>
        <strain evidence="2">91-R6</strain>
    </source>
</reference>
<dbReference type="GO" id="GO:0003677">
    <property type="term" value="F:DNA binding"/>
    <property type="evidence" value="ECO:0007669"/>
    <property type="project" value="InterPro"/>
</dbReference>
<evidence type="ECO:0000313" key="5">
    <source>
        <dbReference type="Proteomes" id="UP000323075"/>
    </source>
</evidence>
<dbReference type="InterPro" id="IPR022687">
    <property type="entry name" value="HTH_DTXR"/>
</dbReference>
<dbReference type="RefSeq" id="WP_136360976.1">
    <property type="nucleotide sequence ID" value="NZ_VRYN01000001.1"/>
</dbReference>
<dbReference type="GO" id="GO:0003700">
    <property type="term" value="F:DNA-binding transcription factor activity"/>
    <property type="evidence" value="ECO:0007669"/>
    <property type="project" value="InterPro"/>
</dbReference>
<name>A0A4D6GQS8_HALS9</name>
<accession>A0A4D6GQS8</accession>
<dbReference type="GeneID" id="62887852"/>
<dbReference type="Pfam" id="PF01325">
    <property type="entry name" value="Fe_dep_repress"/>
    <property type="match status" value="1"/>
</dbReference>
<dbReference type="InterPro" id="IPR022689">
    <property type="entry name" value="Iron_dep_repressor"/>
</dbReference>
<reference evidence="3 5" key="2">
    <citation type="submission" date="2019-07" db="EMBL/GenBank/DDBJ databases">
        <title>Genomic Encyclopedia of Archaeal and Bacterial Type Strains, Phase II (KMG-II): from individual species to whole genera.</title>
        <authorList>
            <person name="Goeker M."/>
        </authorList>
    </citation>
    <scope>NUCLEOTIDE SEQUENCE [LARGE SCALE GENOMIC DNA]</scope>
    <source>
        <strain evidence="3 5">DSM 3754</strain>
    </source>
</reference>
<dbReference type="PROSITE" id="PS50944">
    <property type="entry name" value="HTH_DTXR"/>
    <property type="match status" value="1"/>
</dbReference>
<evidence type="ECO:0000313" key="4">
    <source>
        <dbReference type="Proteomes" id="UP000296216"/>
    </source>
</evidence>
<evidence type="ECO:0000313" key="3">
    <source>
        <dbReference type="EMBL" id="TYO82376.1"/>
    </source>
</evidence>
<sequence length="145" mass="15635">MPAATVSRADNRYLTAIFVVGTVEDCRAETGAVAAELDVSPSTVTERFRDLAARDLVDYERYQGATLTDRGERIARTLAWKRCLAHHFSADELDLPADTADELGGALSADAAAALREHIDHPCEGGCRAPAVRLPECTVYSTASR</sequence>
<evidence type="ECO:0000259" key="1">
    <source>
        <dbReference type="PROSITE" id="PS50944"/>
    </source>
</evidence>
<proteinExistence type="predicted"/>
<dbReference type="GO" id="GO:0046914">
    <property type="term" value="F:transition metal ion binding"/>
    <property type="evidence" value="ECO:0007669"/>
    <property type="project" value="InterPro"/>
</dbReference>
<dbReference type="Gene3D" id="1.10.10.10">
    <property type="entry name" value="Winged helix-like DNA-binding domain superfamily/Winged helix DNA-binding domain"/>
    <property type="match status" value="1"/>
</dbReference>
<gene>
    <name evidence="2" type="primary">idr1</name>
    <name evidence="3" type="ORF">APQ99_00905</name>
    <name evidence="2" type="ORF">HBSAL_00670</name>
</gene>
<dbReference type="EMBL" id="CP038631">
    <property type="protein sequence ID" value="QCC43881.1"/>
    <property type="molecule type" value="Genomic_DNA"/>
</dbReference>
<dbReference type="InterPro" id="IPR036390">
    <property type="entry name" value="WH_DNA-bd_sf"/>
</dbReference>
<dbReference type="PANTHER" id="PTHR33238">
    <property type="entry name" value="IRON (METAL) DEPENDENT REPRESSOR, DTXR FAMILY"/>
    <property type="match status" value="1"/>
</dbReference>
<feature type="domain" description="HTH dtxR-type" evidence="1">
    <location>
        <begin position="5"/>
        <end position="68"/>
    </location>
</feature>
<dbReference type="PANTHER" id="PTHR33238:SF7">
    <property type="entry name" value="IRON-DEPENDENT TRANSCRIPTIONAL REGULATOR"/>
    <property type="match status" value="1"/>
</dbReference>
<evidence type="ECO:0000313" key="2">
    <source>
        <dbReference type="EMBL" id="QCC43881.1"/>
    </source>
</evidence>